<dbReference type="PANTHER" id="PTHR12049:SF7">
    <property type="entry name" value="PROTEIN ARGININE METHYLTRANSFERASE NDUFAF7, MITOCHONDRIAL"/>
    <property type="match status" value="1"/>
</dbReference>
<evidence type="ECO:0000256" key="2">
    <source>
        <dbReference type="ARBA" id="ARBA00022679"/>
    </source>
</evidence>
<keyword evidence="2 3" id="KW-0808">Transferase</keyword>
<dbReference type="InterPro" id="IPR003788">
    <property type="entry name" value="NDUFAF7"/>
</dbReference>
<organism evidence="3 4">
    <name type="scientific">Sutcliffiella cohnii</name>
    <dbReference type="NCBI Taxonomy" id="33932"/>
    <lineage>
        <taxon>Bacteria</taxon>
        <taxon>Bacillati</taxon>
        <taxon>Bacillota</taxon>
        <taxon>Bacilli</taxon>
        <taxon>Bacillales</taxon>
        <taxon>Bacillaceae</taxon>
        <taxon>Sutcliffiella</taxon>
    </lineage>
</organism>
<dbReference type="KEGG" id="bcoh:BC6307_15165"/>
<dbReference type="EMBL" id="CP018866">
    <property type="protein sequence ID" value="AST92535.1"/>
    <property type="molecule type" value="Genomic_DNA"/>
</dbReference>
<dbReference type="AlphaFoldDB" id="A0A223KSS0"/>
<accession>A0A223KSS0</accession>
<keyword evidence="1 3" id="KW-0489">Methyltransferase</keyword>
<evidence type="ECO:0000313" key="4">
    <source>
        <dbReference type="Proteomes" id="UP000215224"/>
    </source>
</evidence>
<dbReference type="STRING" id="1314751.GCA_001591425_03874"/>
<gene>
    <name evidence="3" type="ORF">BC6307_15165</name>
</gene>
<evidence type="ECO:0000313" key="3">
    <source>
        <dbReference type="EMBL" id="AST92535.1"/>
    </source>
</evidence>
<protein>
    <submittedName>
        <fullName evidence="3">SAM-dependent methyltransferase</fullName>
    </submittedName>
</protein>
<dbReference type="PANTHER" id="PTHR12049">
    <property type="entry name" value="PROTEIN ARGININE METHYLTRANSFERASE NDUFAF7, MITOCHONDRIAL"/>
    <property type="match status" value="1"/>
</dbReference>
<dbReference type="InterPro" id="IPR029063">
    <property type="entry name" value="SAM-dependent_MTases_sf"/>
</dbReference>
<evidence type="ECO:0000256" key="1">
    <source>
        <dbReference type="ARBA" id="ARBA00022603"/>
    </source>
</evidence>
<dbReference type="GO" id="GO:0032259">
    <property type="term" value="P:methylation"/>
    <property type="evidence" value="ECO:0007669"/>
    <property type="project" value="UniProtKB-KW"/>
</dbReference>
<dbReference type="RefSeq" id="WP_066419819.1">
    <property type="nucleotide sequence ID" value="NZ_CP018866.1"/>
</dbReference>
<dbReference type="SUPFAM" id="SSF53335">
    <property type="entry name" value="S-adenosyl-L-methionine-dependent methyltransferases"/>
    <property type="match status" value="1"/>
</dbReference>
<dbReference type="GO" id="GO:0035243">
    <property type="term" value="F:protein-arginine omega-N symmetric methyltransferase activity"/>
    <property type="evidence" value="ECO:0007669"/>
    <property type="project" value="TreeGrafter"/>
</dbReference>
<name>A0A223KSS0_9BACI</name>
<dbReference type="Gene3D" id="3.40.50.12710">
    <property type="match status" value="1"/>
</dbReference>
<proteinExistence type="predicted"/>
<dbReference type="InterPro" id="IPR038375">
    <property type="entry name" value="NDUFAF7_sf"/>
</dbReference>
<dbReference type="Pfam" id="PF02636">
    <property type="entry name" value="Methyltransf_28"/>
    <property type="match status" value="1"/>
</dbReference>
<keyword evidence="4" id="KW-1185">Reference proteome</keyword>
<sequence>MKSYIKSIMEQDPSKKITYSTFIEAALYHPQLGYYMKPKQKIGKEGDFFTSSNVHTIYGKLFAKLFLSICATEKLPPVICEIGAGTGRFANQVLAEIKKESPSFYSQLSYIIVETSPYHLKLQQQLLPKDANIIYYEKIEDVPPFEGIIFSNELFDALPVSVVKKQNETVYEIFITLNDEEKLVEVMEPLQNDKIEKYIEEMGLELGEGQRIEIPLAMEPTIRSLSQILQKGIVFTVDYGYTFEEWKRPEHRDGSLRGYYQHQLVSDPLQYVGEMDLTTHIHLNGLEHFGEKYGLSHVFTMKQGEFLISAGILQYLQDNYDPNPFSEISKQNRAIRSLIMDSSLSNSFTVVAQQKNISAHWSSLINL</sequence>
<dbReference type="Proteomes" id="UP000215224">
    <property type="component" value="Chromosome"/>
</dbReference>
<reference evidence="3 4" key="1">
    <citation type="submission" date="2016-12" db="EMBL/GenBank/DDBJ databases">
        <title>The whole genome sequencing and assembly of Bacillus cohnii DSM 6307T strain.</title>
        <authorList>
            <person name="Lee Y.-J."/>
            <person name="Yi H."/>
            <person name="Bahn Y.-S."/>
            <person name="Kim J.F."/>
            <person name="Lee D.-W."/>
        </authorList>
    </citation>
    <scope>NUCLEOTIDE SEQUENCE [LARGE SCALE GENOMIC DNA]</scope>
    <source>
        <strain evidence="3 4">DSM 6307</strain>
    </source>
</reference>